<accession>A0A1V9ZKY3</accession>
<evidence type="ECO:0000256" key="3">
    <source>
        <dbReference type="ARBA" id="ARBA00022691"/>
    </source>
</evidence>
<keyword evidence="5" id="KW-0007">Acetylation</keyword>
<dbReference type="FunFam" id="3.40.1280.10:FF:000010">
    <property type="entry name" value="probable methyltransferase TARBP1"/>
    <property type="match status" value="1"/>
</dbReference>
<keyword evidence="1 12" id="KW-0489">Methyltransferase</keyword>
<dbReference type="Proteomes" id="UP000243579">
    <property type="component" value="Unassembled WGS sequence"/>
</dbReference>
<dbReference type="GO" id="GO:0003723">
    <property type="term" value="F:RNA binding"/>
    <property type="evidence" value="ECO:0007669"/>
    <property type="project" value="UniProtKB-KW"/>
</dbReference>
<dbReference type="InterPro" id="IPR001537">
    <property type="entry name" value="SpoU_MeTrfase"/>
</dbReference>
<dbReference type="SUPFAM" id="SSF75217">
    <property type="entry name" value="alpha/beta knot"/>
    <property type="match status" value="1"/>
</dbReference>
<gene>
    <name evidence="12" type="ORF">ACHHYP_08215</name>
</gene>
<dbReference type="InterPro" id="IPR029026">
    <property type="entry name" value="tRNA_m1G_MTases_N"/>
</dbReference>
<reference evidence="12 13" key="1">
    <citation type="journal article" date="2014" name="Genome Biol. Evol.">
        <title>The secreted proteins of Achlya hypogyna and Thraustotheca clavata identify the ancestral oomycete secretome and reveal gene acquisitions by horizontal gene transfer.</title>
        <authorList>
            <person name="Misner I."/>
            <person name="Blouin N."/>
            <person name="Leonard G."/>
            <person name="Richards T.A."/>
            <person name="Lane C.E."/>
        </authorList>
    </citation>
    <scope>NUCLEOTIDE SEQUENCE [LARGE SCALE GENOMIC DNA]</scope>
    <source>
        <strain evidence="12 13">ATCC 48635</strain>
    </source>
</reference>
<dbReference type="InterPro" id="IPR029028">
    <property type="entry name" value="Alpha/beta_knot_MTases"/>
</dbReference>
<evidence type="ECO:0000313" key="12">
    <source>
        <dbReference type="EMBL" id="OQR98645.1"/>
    </source>
</evidence>
<sequence>MAWVRQVHAAFGLCQKRNVASDDELALLALGLVSSMATETIVARCEDGSLLAILLPVNARAADIDYMRFACAVVEQSLGLLQEEHPHAVLAVLGPLVETVCLPLLTSDGTPTVVTDQALRLLLFALELPSVTDSAPWLAVLERALLTVLAATEVPTSDVSWLGHAVEKLFRRRLVSPAFVHNVVDVCKTILCQPDYAQFRQAVFSCIVPQLLAYDDGASIGRLTEHILGAHEQMQLQDALLLLCEVVRPDLTQREAFHAIVRSGLDTSDMMVRKMALHLLQVSLAFAGADVHASWLEFVQTFEVVHFHQEQHLLEQVWPRITALLTTTLAAGADAPAPSLFTSPLGFAWFQSVLNRCWQHDNPVVRRMTLVGSMKACTTAWASGQGPFAPAAVRFLSRDLLLALNDPFLYKHDKYEARTTATSFLAAFFSIAHSHGQLSSQEFVAAVQTAIFGDDVRGNSPDALLAMLEAFGHVVGVALDAPTWLVLRYVVSAHVLQSFPHAMKTLLPLLQRMLLELTPADALPLDVLVRVVALFPMTHLRAHATLFAAYLRPRAAAIAAAYNACLLAAPNAQSPAHLARLFLLLPSPLGWADAPDLLRQATLFRALHGAATTPEALAAELECAFAPALAQLRAWLDNDTCDVEIEDQSAVVYLLAHVAEHRMVAGGNCDFAFALNAELATGVDAKAPQPQALALRALLLVADRGALLDAMAVFDPATLVPRLLTLQAARPGTFANTVVHAKFAVLARVLETCWALATPVVHDVLAVVLDGLATAGSDPSILEAMVRVLGVVLPYTVGTVADAEARDLQLDDVFAQVWAAYMDSRKPDGLSYAVVQCLFQPRLLTLAEVPALKTWFHKWAHWAEVGKRPNVMYHLATTLCGVWRQYPRCAIAYLDELVRLLLYKEPSVDEKERMVYLPDGVSLKTKFVRFVALAFIEDAPAECGPLMDALIEKLLALQLTPEYQKPQMINSEGFGKQLRSWQALCILSRYLRAETIEAVHAKLWRKAFLNHNLPQIRYYIEIFSMRVALLFPVSAFPHLHTLLADVHLMPQLSASTLLVAGTVLRWLPVEATPALHLKTLHLMAPWLNSAHGHTRTIVQFVMTSLLPFFLAHPTFAPDVAFLEATLRFLSTNKECKRMFRRQTAQIASFVPEKECALEGLLDHPLNEFDEVVPMSVLCQIKESLAAAYAQFLKEDKVHGGQYQTNAAEATRLPVVRATDAADDAAPAAEGPAVVQRKIDPHATAFLEDMLAMYEGENVREKQMNARRARRQQVIVCASLVDKLPNVAGLARTCEIFNASKLLIPNMAMTEDIVFRQISVTAHKWVPTEEVKPDQVRAYCRQKQREGFTIVALEQTSSSQSLTTYDFPDKCVIVLGNEKEGIPVDILQAVDDCVEIPQLGVIRSLNVHVSGAILLWGYTQQQLRRGAA</sequence>
<comment type="function">
    <text evidence="7">S-adenosyl-L-methionine-dependent 2'-O-ribose methyltransferase that catalyzes the formation of 2'-O-methylguanosine at position 18 (Gm18) in a subset of tRNA. Selectively mediates Gm18 methylation of tRNAGln-TTG/CTG and tRNASer-TGA/GCT. Gm18 modification can enhance the stability of modified tRNAs.</text>
</comment>
<comment type="catalytic activity">
    <reaction evidence="6">
        <text>guanosine(18) in tRNA + S-adenosyl-L-methionine = 2'-O-methylguanosine(18) in tRNA + S-adenosyl-L-homocysteine + H(+)</text>
        <dbReference type="Rhea" id="RHEA:20077"/>
        <dbReference type="Rhea" id="RHEA-COMP:10190"/>
        <dbReference type="Rhea" id="RHEA-COMP:10192"/>
        <dbReference type="ChEBI" id="CHEBI:15378"/>
        <dbReference type="ChEBI" id="CHEBI:57856"/>
        <dbReference type="ChEBI" id="CHEBI:59789"/>
        <dbReference type="ChEBI" id="CHEBI:74269"/>
        <dbReference type="ChEBI" id="CHEBI:74445"/>
        <dbReference type="EC" id="2.1.1.34"/>
    </reaction>
    <physiologicalReaction direction="left-to-right" evidence="6">
        <dbReference type="Rhea" id="RHEA:20078"/>
    </physiologicalReaction>
</comment>
<evidence type="ECO:0000313" key="13">
    <source>
        <dbReference type="Proteomes" id="UP000243579"/>
    </source>
</evidence>
<evidence type="ECO:0000256" key="9">
    <source>
        <dbReference type="ARBA" id="ARBA00093636"/>
    </source>
</evidence>
<dbReference type="CDD" id="cd18091">
    <property type="entry name" value="SpoU-like_TRM3-like"/>
    <property type="match status" value="1"/>
</dbReference>
<evidence type="ECO:0000256" key="4">
    <source>
        <dbReference type="ARBA" id="ARBA00022884"/>
    </source>
</evidence>
<dbReference type="InterPro" id="IPR016024">
    <property type="entry name" value="ARM-type_fold"/>
</dbReference>
<dbReference type="GO" id="GO:0141100">
    <property type="term" value="F:tRNA (guanine(18)-2'-O)-methyltransferase activity"/>
    <property type="evidence" value="ECO:0007669"/>
    <property type="project" value="UniProtKB-EC"/>
</dbReference>
<evidence type="ECO:0000256" key="5">
    <source>
        <dbReference type="ARBA" id="ARBA00022990"/>
    </source>
</evidence>
<dbReference type="InterPro" id="IPR044748">
    <property type="entry name" value="Trm3/TARBP1_C"/>
</dbReference>
<evidence type="ECO:0000256" key="7">
    <source>
        <dbReference type="ARBA" id="ARBA00093361"/>
    </source>
</evidence>
<dbReference type="PANTHER" id="PTHR12029">
    <property type="entry name" value="RNA METHYLTRANSFERASE"/>
    <property type="match status" value="1"/>
</dbReference>
<feature type="domain" description="tRNA/rRNA methyltransferase SpoU type" evidence="11">
    <location>
        <begin position="1273"/>
        <end position="1415"/>
    </location>
</feature>
<proteinExistence type="predicted"/>
<dbReference type="SUPFAM" id="SSF48371">
    <property type="entry name" value="ARM repeat"/>
    <property type="match status" value="1"/>
</dbReference>
<evidence type="ECO:0000256" key="2">
    <source>
        <dbReference type="ARBA" id="ARBA00022679"/>
    </source>
</evidence>
<keyword evidence="4" id="KW-0694">RNA-binding</keyword>
<evidence type="ECO:0000256" key="1">
    <source>
        <dbReference type="ARBA" id="ARBA00022603"/>
    </source>
</evidence>
<dbReference type="EC" id="2.1.1.34" evidence="8"/>
<evidence type="ECO:0000259" key="11">
    <source>
        <dbReference type="Pfam" id="PF00588"/>
    </source>
</evidence>
<keyword evidence="2" id="KW-0808">Transferase</keyword>
<dbReference type="STRING" id="1202772.A0A1V9ZKY3"/>
<dbReference type="Pfam" id="PF00588">
    <property type="entry name" value="SpoU_methylase"/>
    <property type="match status" value="1"/>
</dbReference>
<evidence type="ECO:0000256" key="10">
    <source>
        <dbReference type="ARBA" id="ARBA00093656"/>
    </source>
</evidence>
<name>A0A1V9ZKY3_ACHHY</name>
<dbReference type="Gene3D" id="3.40.1280.10">
    <property type="match status" value="1"/>
</dbReference>
<evidence type="ECO:0000256" key="8">
    <source>
        <dbReference type="ARBA" id="ARBA00093594"/>
    </source>
</evidence>
<organism evidence="12 13">
    <name type="scientific">Achlya hypogyna</name>
    <name type="common">Oomycete</name>
    <name type="synonym">Protoachlya hypogyna</name>
    <dbReference type="NCBI Taxonomy" id="1202772"/>
    <lineage>
        <taxon>Eukaryota</taxon>
        <taxon>Sar</taxon>
        <taxon>Stramenopiles</taxon>
        <taxon>Oomycota</taxon>
        <taxon>Saprolegniomycetes</taxon>
        <taxon>Saprolegniales</taxon>
        <taxon>Achlyaceae</taxon>
        <taxon>Achlya</taxon>
    </lineage>
</organism>
<dbReference type="GO" id="GO:0030488">
    <property type="term" value="P:tRNA methylation"/>
    <property type="evidence" value="ECO:0007669"/>
    <property type="project" value="InterPro"/>
</dbReference>
<keyword evidence="3" id="KW-0949">S-adenosyl-L-methionine</keyword>
<dbReference type="InterPro" id="IPR045330">
    <property type="entry name" value="TRM3/TARBP1"/>
</dbReference>
<dbReference type="EMBL" id="JNBR01000081">
    <property type="protein sequence ID" value="OQR98645.1"/>
    <property type="molecule type" value="Genomic_DNA"/>
</dbReference>
<evidence type="ECO:0000256" key="6">
    <source>
        <dbReference type="ARBA" id="ARBA00093266"/>
    </source>
</evidence>
<dbReference type="PANTHER" id="PTHR12029:SF11">
    <property type="entry name" value="METHYLTRANSFERASE TARBP1-RELATED"/>
    <property type="match status" value="1"/>
</dbReference>
<comment type="caution">
    <text evidence="12">The sequence shown here is derived from an EMBL/GenBank/DDBJ whole genome shotgun (WGS) entry which is preliminary data.</text>
</comment>
<dbReference type="OrthoDB" id="241340at2759"/>
<protein>
    <recommendedName>
        <fullName evidence="9">tRNA (guanosine(18)-2'-O)-methyltransferase TARBP1</fullName>
        <ecNumber evidence="8">2.1.1.34</ecNumber>
    </recommendedName>
    <alternativeName>
        <fullName evidence="10">TAR RNA-binding protein 1</fullName>
    </alternativeName>
</protein>
<keyword evidence="13" id="KW-1185">Reference proteome</keyword>